<proteinExistence type="predicted"/>
<organism evidence="1 2">
    <name type="scientific">Aquirufa avitistagni</name>
    <dbReference type="NCBI Taxonomy" id="3104728"/>
    <lineage>
        <taxon>Bacteria</taxon>
        <taxon>Pseudomonadati</taxon>
        <taxon>Bacteroidota</taxon>
        <taxon>Cytophagia</taxon>
        <taxon>Cytophagales</taxon>
        <taxon>Flectobacillaceae</taxon>
        <taxon>Aquirufa</taxon>
    </lineage>
</organism>
<name>A0ABW6DGP2_9BACT</name>
<sequence>MKKKISRQSFLQSMAILSGGVSFGIASMPGKAFAQIPAAYAGQAEPGKILVIIQLGGGNDGLNTVIPGEDDLYYAARPNIAIQKTNALKLDQDMYLHPSMVGIKKLYDAGQVAIAQNIGYPNPNRSHFRATDIWNTGSAANVMWEEGWAGRYLMTQYPNFPIEMPKHPMAIQLGSVESLALQSDVGRFGTVFEDPNQFYQLVNGSTADTDAPPATQAGDELGFLKQVAASSIQFANVIQSSATKGKNSLTYPTTGLGRQLGIVSRLIAGGLTTPVYLVNIGGFDTHANQLTQHANLWKTISEAVSTFQTDMTNQNLADQISVMTFSEFGRRINQNGTLGTDHGTAAPMFVIGKTVRGGIIGANPDLKLVDANGDIKFTYDYRQVYSTVLRDHLGLDNVRTAAIFQSTFERLPIYKNSIEGMPEQTTMELLVPWPNPIRQSALIQYGIFAEATILLGVYDMQGRLVQTLFEGKRAVGSYAVTLEGSSFASGHYILSLQDQRGGRLTRSIQIQND</sequence>
<dbReference type="PANTHER" id="PTHR43737">
    <property type="entry name" value="BLL7424 PROTEIN"/>
    <property type="match status" value="1"/>
</dbReference>
<protein>
    <submittedName>
        <fullName evidence="1">DUF1501 domain-containing protein</fullName>
    </submittedName>
</protein>
<dbReference type="Pfam" id="PF07394">
    <property type="entry name" value="DUF1501"/>
    <property type="match status" value="1"/>
</dbReference>
<accession>A0ABW6DGP2</accession>
<reference evidence="1 2" key="1">
    <citation type="submission" date="2024-03" db="EMBL/GenBank/DDBJ databases">
        <title>Aquirufa genome sequencing.</title>
        <authorList>
            <person name="Pitt A."/>
            <person name="Hahn M.W."/>
        </authorList>
    </citation>
    <scope>NUCLEOTIDE SEQUENCE [LARGE SCALE GENOMIC DNA]</scope>
    <source>
        <strain evidence="1 2">OSTEICH-129V</strain>
    </source>
</reference>
<dbReference type="EMBL" id="JBBKXZ010000004">
    <property type="protein sequence ID" value="MFD3395093.1"/>
    <property type="molecule type" value="Genomic_DNA"/>
</dbReference>
<dbReference type="RefSeq" id="WP_377983966.1">
    <property type="nucleotide sequence ID" value="NZ_JBBKXZ010000004.1"/>
</dbReference>
<evidence type="ECO:0000313" key="1">
    <source>
        <dbReference type="EMBL" id="MFD3395093.1"/>
    </source>
</evidence>
<gene>
    <name evidence="1" type="ORF">U0R10_10720</name>
</gene>
<dbReference type="InterPro" id="IPR010869">
    <property type="entry name" value="DUF1501"/>
</dbReference>
<dbReference type="PANTHER" id="PTHR43737:SF1">
    <property type="entry name" value="DUF1501 DOMAIN-CONTAINING PROTEIN"/>
    <property type="match status" value="1"/>
</dbReference>
<evidence type="ECO:0000313" key="2">
    <source>
        <dbReference type="Proteomes" id="UP001598138"/>
    </source>
</evidence>
<dbReference type="InterPro" id="IPR006311">
    <property type="entry name" value="TAT_signal"/>
</dbReference>
<comment type="caution">
    <text evidence="1">The sequence shown here is derived from an EMBL/GenBank/DDBJ whole genome shotgun (WGS) entry which is preliminary data.</text>
</comment>
<keyword evidence="2" id="KW-1185">Reference proteome</keyword>
<dbReference type="Proteomes" id="UP001598138">
    <property type="component" value="Unassembled WGS sequence"/>
</dbReference>
<dbReference type="PROSITE" id="PS51318">
    <property type="entry name" value="TAT"/>
    <property type="match status" value="1"/>
</dbReference>